<dbReference type="Gene3D" id="1.10.3020.20">
    <property type="match status" value="1"/>
</dbReference>
<dbReference type="SMART" id="SM00939">
    <property type="entry name" value="PepX_C"/>
    <property type="match status" value="1"/>
</dbReference>
<dbReference type="PANTHER" id="PTHR43056">
    <property type="entry name" value="PEPTIDASE S9 PROLYL OLIGOPEPTIDASE"/>
    <property type="match status" value="1"/>
</dbReference>
<evidence type="ECO:0000256" key="1">
    <source>
        <dbReference type="ARBA" id="ARBA00022801"/>
    </source>
</evidence>
<protein>
    <recommendedName>
        <fullName evidence="3">Xaa-Pro dipeptidyl-peptidase C-terminal domain-containing protein</fullName>
    </recommendedName>
</protein>
<dbReference type="VEuPathDB" id="FungiDB:FMAN_09832"/>
<sequence>MANTGIFIDVAGLTYQSGSTTSVTSAEFHYSYERGAEIVFSIGSLVLGKSIGKAVMTTLDLVPANTATFHPTMVNRARLLFSLSSGQGFEKPITIDQTVEAVVGKYASEIDLDSERLSDLDEPLSKICSELNLRPKSIPHTRNHLRRLYAGFRVLRDLVIPTPDGSSVLADVYLPLQPGKKFPVLLSCTLYGRRVPWGGPDINDQDDIVRFERAEDEWHSTAAGNELNLFDLGPWSQFFTTQRGFENIATFNTSSYVPYGYAMVRVDPRGVSQTRGKRWVPGQLAGDFYAAVEWCAEQPWSNGTSALVGSSYGANTQWATAALQPKGLKCIVPYASEYTISTAPSDIDSYREAAYIGGIPSTRYLQNWFARVRGVSPKWDDQMDVEQMMKSNPTYNEIWAMLDSKPDRSVNIPCFLAASQIFMIHGRGAYEAWMVRQPDNTHLQLVDSNYYSWGSREASAKIIQFLNHHLKSKDCAAPEPVGIQMRLGNQDWYWRKEQNWPVPGTQYRKWHLTAAKELSETPPVNTEETRLEYPSRSPQHGKSGVSFHSAPFQEDVEFAGHFVAVLSVCSTAPDADVAVLLWAVNESDQVVAYGASSSAPEPLAKGFLRVSHRKTDVTRSLPWRPWHTHTAQDLAPLQGIDDVVQVDVEILPAAARVRKGWTLRVDICPSEEQPDIPGYEGPQMRLWYGETCDEEATDAIHVGGSRVNYIQCPVVPKIEGFSKCMV</sequence>
<evidence type="ECO:0000313" key="4">
    <source>
        <dbReference type="EMBL" id="CVL00355.1"/>
    </source>
</evidence>
<gene>
    <name evidence="4" type="ORF">FMAN_09832</name>
</gene>
<accession>A0A1L7TXC4</accession>
<evidence type="ECO:0000256" key="2">
    <source>
        <dbReference type="SAM" id="MobiDB-lite"/>
    </source>
</evidence>
<dbReference type="InterPro" id="IPR050585">
    <property type="entry name" value="Xaa-Pro_dipeptidyl-ppase/CocE"/>
</dbReference>
<keyword evidence="1" id="KW-0378">Hydrolase</keyword>
<dbReference type="NCBIfam" id="TIGR00976">
    <property type="entry name" value="CocE_NonD"/>
    <property type="match status" value="1"/>
</dbReference>
<dbReference type="Pfam" id="PF08530">
    <property type="entry name" value="PepX_C"/>
    <property type="match status" value="1"/>
</dbReference>
<dbReference type="GeneID" id="65089090"/>
<dbReference type="RefSeq" id="XP_041686319.1">
    <property type="nucleotide sequence ID" value="XM_041820439.1"/>
</dbReference>
<dbReference type="Proteomes" id="UP000184255">
    <property type="component" value="Unassembled WGS sequence"/>
</dbReference>
<dbReference type="GO" id="GO:0008239">
    <property type="term" value="F:dipeptidyl-peptidase activity"/>
    <property type="evidence" value="ECO:0007669"/>
    <property type="project" value="InterPro"/>
</dbReference>
<feature type="region of interest" description="Disordered" evidence="2">
    <location>
        <begin position="521"/>
        <end position="544"/>
    </location>
</feature>
<dbReference type="InterPro" id="IPR008979">
    <property type="entry name" value="Galactose-bd-like_sf"/>
</dbReference>
<dbReference type="Pfam" id="PF02129">
    <property type="entry name" value="Peptidase_S15"/>
    <property type="match status" value="1"/>
</dbReference>
<reference evidence="5" key="1">
    <citation type="journal article" date="2016" name="Genome Biol. Evol.">
        <title>Comparative 'omics' of the Fusarium fujikuroi species complex highlights differences in genetic potential and metabolite synthesis.</title>
        <authorList>
            <person name="Niehaus E.-M."/>
            <person name="Muensterkoetter M."/>
            <person name="Proctor R.H."/>
            <person name="Brown D.W."/>
            <person name="Sharon A."/>
            <person name="Idan Y."/>
            <person name="Oren-Young L."/>
            <person name="Sieber C.M."/>
            <person name="Novak O."/>
            <person name="Pencik A."/>
            <person name="Tarkowska D."/>
            <person name="Hromadova K."/>
            <person name="Freeman S."/>
            <person name="Maymon M."/>
            <person name="Elazar M."/>
            <person name="Youssef S.A."/>
            <person name="El-Shabrawy E.S.M."/>
            <person name="Shalaby A.B.A."/>
            <person name="Houterman P."/>
            <person name="Brock N.L."/>
            <person name="Burkhardt I."/>
            <person name="Tsavkelova E.A."/>
            <person name="Dickschat J.S."/>
            <person name="Galuszka P."/>
            <person name="Gueldener U."/>
            <person name="Tudzynski B."/>
        </authorList>
    </citation>
    <scope>NUCLEOTIDE SEQUENCE [LARGE SCALE GENOMIC DNA]</scope>
    <source>
        <strain evidence="5">MRC7560</strain>
    </source>
</reference>
<keyword evidence="5" id="KW-1185">Reference proteome</keyword>
<feature type="domain" description="Xaa-Pro dipeptidyl-peptidase C-terminal" evidence="3">
    <location>
        <begin position="463"/>
        <end position="711"/>
    </location>
</feature>
<dbReference type="AlphaFoldDB" id="A0A1L7TXC4"/>
<evidence type="ECO:0000259" key="3">
    <source>
        <dbReference type="SMART" id="SM00939"/>
    </source>
</evidence>
<dbReference type="InterPro" id="IPR013736">
    <property type="entry name" value="Xaa-Pro_dipept_C"/>
</dbReference>
<dbReference type="PANTHER" id="PTHR43056:SF10">
    <property type="entry name" value="COCE_NOND FAMILY, PUTATIVE (AFU_ORTHOLOGUE AFUA_7G00600)-RELATED"/>
    <property type="match status" value="1"/>
</dbReference>
<dbReference type="EMBL" id="FCQH01000011">
    <property type="protein sequence ID" value="CVL00355.1"/>
    <property type="molecule type" value="Genomic_DNA"/>
</dbReference>
<comment type="caution">
    <text evidence="4">The sequence shown here is derived from an EMBL/GenBank/DDBJ whole genome shotgun (WGS) entry which is preliminary data.</text>
</comment>
<dbReference type="InterPro" id="IPR005674">
    <property type="entry name" value="CocE/Ser_esterase"/>
</dbReference>
<dbReference type="SUPFAM" id="SSF53474">
    <property type="entry name" value="alpha/beta-Hydrolases"/>
    <property type="match status" value="1"/>
</dbReference>
<dbReference type="InterPro" id="IPR000383">
    <property type="entry name" value="Xaa-Pro-like_dom"/>
</dbReference>
<dbReference type="InterPro" id="IPR029058">
    <property type="entry name" value="AB_hydrolase_fold"/>
</dbReference>
<evidence type="ECO:0000313" key="5">
    <source>
        <dbReference type="Proteomes" id="UP000184255"/>
    </source>
</evidence>
<dbReference type="SUPFAM" id="SSF49785">
    <property type="entry name" value="Galactose-binding domain-like"/>
    <property type="match status" value="1"/>
</dbReference>
<proteinExistence type="predicted"/>
<dbReference type="Gene3D" id="2.60.120.260">
    <property type="entry name" value="Galactose-binding domain-like"/>
    <property type="match status" value="1"/>
</dbReference>
<name>A0A1L7TXC4_FUSMA</name>
<organism evidence="4 5">
    <name type="scientific">Fusarium mangiferae</name>
    <name type="common">Mango malformation disease fungus</name>
    <dbReference type="NCBI Taxonomy" id="192010"/>
    <lineage>
        <taxon>Eukaryota</taxon>
        <taxon>Fungi</taxon>
        <taxon>Dikarya</taxon>
        <taxon>Ascomycota</taxon>
        <taxon>Pezizomycotina</taxon>
        <taxon>Sordariomycetes</taxon>
        <taxon>Hypocreomycetidae</taxon>
        <taxon>Hypocreales</taxon>
        <taxon>Nectriaceae</taxon>
        <taxon>Fusarium</taxon>
        <taxon>Fusarium fujikuroi species complex</taxon>
    </lineage>
</organism>
<dbReference type="Gene3D" id="3.40.50.1820">
    <property type="entry name" value="alpha/beta hydrolase"/>
    <property type="match status" value="1"/>
</dbReference>